<dbReference type="InterPro" id="IPR029055">
    <property type="entry name" value="Ntn_hydrolases_N"/>
</dbReference>
<dbReference type="PIRSF" id="PIRSF000485">
    <property type="entry name" value="Amd_phspho_trans"/>
    <property type="match status" value="1"/>
</dbReference>
<dbReference type="InterPro" id="IPR029057">
    <property type="entry name" value="PRTase-like"/>
</dbReference>
<feature type="binding site" evidence="7 11">
    <location>
        <position position="453"/>
    </location>
    <ligand>
        <name>[4Fe-4S] cluster</name>
        <dbReference type="ChEBI" id="CHEBI:49883"/>
    </ligand>
</feature>
<dbReference type="InterPro" id="IPR000836">
    <property type="entry name" value="PRTase_dom"/>
</dbReference>
<keyword evidence="7 11" id="KW-0411">Iron-sulfur</keyword>
<dbReference type="EMBL" id="JYGE01000003">
    <property type="protein sequence ID" value="PSJ31759.1"/>
    <property type="molecule type" value="Genomic_DNA"/>
</dbReference>
<dbReference type="Pfam" id="PF13537">
    <property type="entry name" value="GATase_7"/>
    <property type="match status" value="1"/>
</dbReference>
<dbReference type="Gene3D" id="3.40.50.2020">
    <property type="match status" value="1"/>
</dbReference>
<comment type="function">
    <text evidence="7">Catalyzes the formation of phosphoribosylamine from phosphoribosylpyrophosphate (PRPP) and glutamine.</text>
</comment>
<feature type="binding site" evidence="7 10">
    <location>
        <position position="364"/>
    </location>
    <ligand>
        <name>Mg(2+)</name>
        <dbReference type="ChEBI" id="CHEBI:18420"/>
    </ligand>
</feature>
<dbReference type="SUPFAM" id="SSF53271">
    <property type="entry name" value="PRTase-like"/>
    <property type="match status" value="1"/>
</dbReference>
<reference evidence="13" key="1">
    <citation type="thesis" date="2015" institute="Rutgers" country="The State University of New Jersey, 14 College Farm Rd., New Brunswick, NJ, USA">
        <title>Ammonia toxicity in bacteria and its implications for treatment of and resource recovery from highly nitrogenous organic wastes.</title>
        <authorList>
            <person name="Luther A.K."/>
        </authorList>
    </citation>
    <scope>NUCLEOTIDE SEQUENCE</scope>
    <source>
        <strain evidence="13">RT-10B</strain>
    </source>
</reference>
<evidence type="ECO:0000313" key="14">
    <source>
        <dbReference type="Proteomes" id="UP000241434"/>
    </source>
</evidence>
<name>A0A2P7Q1B7_9FIRM</name>
<dbReference type="GO" id="GO:0000287">
    <property type="term" value="F:magnesium ion binding"/>
    <property type="evidence" value="ECO:0007669"/>
    <property type="project" value="UniProtKB-UniRule"/>
</dbReference>
<evidence type="ECO:0000259" key="12">
    <source>
        <dbReference type="PROSITE" id="PS51278"/>
    </source>
</evidence>
<dbReference type="Gene3D" id="3.60.20.10">
    <property type="entry name" value="Glutamine Phosphoribosylpyrophosphate, subunit 1, domain 1"/>
    <property type="match status" value="1"/>
</dbReference>
<evidence type="ECO:0000256" key="2">
    <source>
        <dbReference type="ARBA" id="ARBA00010138"/>
    </source>
</evidence>
<feature type="active site" description="Nucleophile" evidence="7 9">
    <location>
        <position position="13"/>
    </location>
</feature>
<evidence type="ECO:0000256" key="11">
    <source>
        <dbReference type="PIRSR" id="PIRSR000485-3"/>
    </source>
</evidence>
<feature type="binding site" evidence="7 11">
    <location>
        <position position="255"/>
    </location>
    <ligand>
        <name>[4Fe-4S] cluster</name>
        <dbReference type="ChEBI" id="CHEBI:49883"/>
    </ligand>
</feature>
<keyword evidence="4 7" id="KW-0808">Transferase</keyword>
<comment type="caution">
    <text evidence="13">The sequence shown here is derived from an EMBL/GenBank/DDBJ whole genome shotgun (WGS) entry which is preliminary data.</text>
</comment>
<feature type="binding site" evidence="7 11">
    <location>
        <position position="401"/>
    </location>
    <ligand>
        <name>[4Fe-4S] cluster</name>
        <dbReference type="ChEBI" id="CHEBI:49883"/>
    </ligand>
</feature>
<feature type="binding site" evidence="7 11">
    <location>
        <position position="450"/>
    </location>
    <ligand>
        <name>[4Fe-4S] cluster</name>
        <dbReference type="ChEBI" id="CHEBI:49883"/>
    </ligand>
</feature>
<keyword evidence="7" id="KW-0004">4Fe-4S</keyword>
<evidence type="ECO:0000256" key="10">
    <source>
        <dbReference type="PIRSR" id="PIRSR000485-2"/>
    </source>
</evidence>
<dbReference type="UniPathway" id="UPA00074">
    <property type="reaction ID" value="UER00124"/>
</dbReference>
<dbReference type="SUPFAM" id="SSF56235">
    <property type="entry name" value="N-terminal nucleophile aminohydrolases (Ntn hydrolases)"/>
    <property type="match status" value="1"/>
</dbReference>
<keyword evidence="7 11" id="KW-0408">Iron</keyword>
<keyword evidence="7 10" id="KW-0479">Metal-binding</keyword>
<evidence type="ECO:0000256" key="5">
    <source>
        <dbReference type="ARBA" id="ARBA00022755"/>
    </source>
</evidence>
<dbReference type="HAMAP" id="MF_01931">
    <property type="entry name" value="PurF"/>
    <property type="match status" value="1"/>
</dbReference>
<keyword evidence="14" id="KW-1185">Reference proteome</keyword>
<comment type="cofactor">
    <cofactor evidence="7 10">
        <name>Mg(2+)</name>
        <dbReference type="ChEBI" id="CHEBI:18420"/>
    </cofactor>
    <text evidence="7 10">Binds 1 Mg(2+) ion per subunit.</text>
</comment>
<dbReference type="Pfam" id="PF00156">
    <property type="entry name" value="Pribosyltran"/>
    <property type="match status" value="1"/>
</dbReference>
<evidence type="ECO:0000256" key="7">
    <source>
        <dbReference type="HAMAP-Rule" id="MF_01931"/>
    </source>
</evidence>
<comment type="cofactor">
    <cofactor evidence="7 11">
        <name>[4Fe-4S] cluster</name>
        <dbReference type="ChEBI" id="CHEBI:49883"/>
    </cofactor>
    <text evidence="7 11">Binds 1 [4Fe-4S] cluster per subunit.</text>
</comment>
<dbReference type="GO" id="GO:0009113">
    <property type="term" value="P:purine nucleobase biosynthetic process"/>
    <property type="evidence" value="ECO:0007669"/>
    <property type="project" value="UniProtKB-UniRule"/>
</dbReference>
<dbReference type="CDD" id="cd06223">
    <property type="entry name" value="PRTases_typeI"/>
    <property type="match status" value="1"/>
</dbReference>
<evidence type="ECO:0000256" key="3">
    <source>
        <dbReference type="ARBA" id="ARBA00022676"/>
    </source>
</evidence>
<dbReference type="GO" id="GO:0004044">
    <property type="term" value="F:amidophosphoribosyltransferase activity"/>
    <property type="evidence" value="ECO:0007669"/>
    <property type="project" value="UniProtKB-UniRule"/>
</dbReference>
<gene>
    <name evidence="7" type="primary">purF</name>
    <name evidence="13" type="ORF">UF10_03810</name>
</gene>
<dbReference type="NCBIfam" id="TIGR01134">
    <property type="entry name" value="purF"/>
    <property type="match status" value="1"/>
</dbReference>
<evidence type="ECO:0000256" key="9">
    <source>
        <dbReference type="PIRSR" id="PIRSR000485-1"/>
    </source>
</evidence>
<keyword evidence="3 7" id="KW-0328">Glycosyltransferase</keyword>
<dbReference type="GO" id="GO:0006189">
    <property type="term" value="P:'de novo' IMP biosynthetic process"/>
    <property type="evidence" value="ECO:0007669"/>
    <property type="project" value="UniProtKB-UniRule"/>
</dbReference>
<comment type="catalytic activity">
    <reaction evidence="7 8">
        <text>5-phospho-beta-D-ribosylamine + L-glutamate + diphosphate = 5-phospho-alpha-D-ribose 1-diphosphate + L-glutamine + H2O</text>
        <dbReference type="Rhea" id="RHEA:14905"/>
        <dbReference type="ChEBI" id="CHEBI:15377"/>
        <dbReference type="ChEBI" id="CHEBI:29985"/>
        <dbReference type="ChEBI" id="CHEBI:33019"/>
        <dbReference type="ChEBI" id="CHEBI:58017"/>
        <dbReference type="ChEBI" id="CHEBI:58359"/>
        <dbReference type="ChEBI" id="CHEBI:58681"/>
        <dbReference type="EC" id="2.4.2.14"/>
    </reaction>
</comment>
<dbReference type="InterPro" id="IPR035584">
    <property type="entry name" value="PurF_N"/>
</dbReference>
<dbReference type="EC" id="2.4.2.14" evidence="7"/>
<evidence type="ECO:0000256" key="8">
    <source>
        <dbReference type="PIRNR" id="PIRNR000485"/>
    </source>
</evidence>
<dbReference type="PROSITE" id="PS51278">
    <property type="entry name" value="GATASE_TYPE_2"/>
    <property type="match status" value="1"/>
</dbReference>
<evidence type="ECO:0000256" key="1">
    <source>
        <dbReference type="ARBA" id="ARBA00005209"/>
    </source>
</evidence>
<dbReference type="Proteomes" id="UP000241434">
    <property type="component" value="Unassembled WGS sequence"/>
</dbReference>
<evidence type="ECO:0000256" key="6">
    <source>
        <dbReference type="ARBA" id="ARBA00022962"/>
    </source>
</evidence>
<dbReference type="InterPro" id="IPR005854">
    <property type="entry name" value="PurF"/>
</dbReference>
<evidence type="ECO:0000313" key="13">
    <source>
        <dbReference type="EMBL" id="PSJ31759.1"/>
    </source>
</evidence>
<dbReference type="InterPro" id="IPR017932">
    <property type="entry name" value="GATase_2_dom"/>
</dbReference>
<feature type="domain" description="Glutamine amidotransferase type-2" evidence="12">
    <location>
        <begin position="13"/>
        <end position="239"/>
    </location>
</feature>
<dbReference type="CDD" id="cd00715">
    <property type="entry name" value="GPATase_N"/>
    <property type="match status" value="1"/>
</dbReference>
<accession>A0A2P7Q1B7</accession>
<sequence>MREDIMTGLGEECGVFGAYDFDGENVASYIYYGLFALQHRGQESAGISVTNTSENCKNVMFHKDQGLVDEVFTKKTLNSLKGNLGVGHVRYSTAGGGGIECAQPFVIHYIKGILSMAHNGNLTNGVELKQELATTGAIFQTTTDSEVIAYLIARERLHTLCIEDAVKSATQKLEGAFSLVVSSPAKLIGARDRFGFRPLCIGRKDNTYFLSSETAALDTIGAEFVRDVEPGEIVTITDGVIKSEKFADSKKTARCVFEYIYFARTDSYIDGQSVYSSRVTAGKLLADKFPVDADLVVGVPESGLAAAVGYSQGSKIPYGMAFYKNSYVGRTFIKPSQNERTSGVQVKLNVIREVVKGKRIVMVDDSIVRGTTIRNIVKMLKDAGALEVHVRVSSPPFRHPCYYGTDVPSRENLVAVNHTVEEIRESIGADSLGYLEIDDLDKLCPGLEFCDACFTGNFVGGVASEEEGNGCCLTKLV</sequence>
<keyword evidence="6 7" id="KW-0315">Glutamine amidotransferase</keyword>
<proteinExistence type="inferred from homology"/>
<feature type="binding site" evidence="7 10">
    <location>
        <position position="302"/>
    </location>
    <ligand>
        <name>Mg(2+)</name>
        <dbReference type="ChEBI" id="CHEBI:18420"/>
    </ligand>
</feature>
<dbReference type="OrthoDB" id="9801213at2"/>
<dbReference type="RefSeq" id="WP_106776503.1">
    <property type="nucleotide sequence ID" value="NZ_JYGE01000003.1"/>
</dbReference>
<feature type="binding site" evidence="7 10">
    <location>
        <position position="365"/>
    </location>
    <ligand>
        <name>Mg(2+)</name>
        <dbReference type="ChEBI" id="CHEBI:18420"/>
    </ligand>
</feature>
<dbReference type="AlphaFoldDB" id="A0A2P7Q1B7"/>
<keyword evidence="7 10" id="KW-0460">Magnesium</keyword>
<comment type="pathway">
    <text evidence="1 7 8">Purine metabolism; IMP biosynthesis via de novo pathway; N(1)-(5-phospho-D-ribosyl)glycinamide from 5-phospho-alpha-D-ribose 1-diphosphate: step 1/2.</text>
</comment>
<dbReference type="PANTHER" id="PTHR11907">
    <property type="entry name" value="AMIDOPHOSPHORIBOSYLTRANSFERASE"/>
    <property type="match status" value="1"/>
</dbReference>
<evidence type="ECO:0000256" key="4">
    <source>
        <dbReference type="ARBA" id="ARBA00022679"/>
    </source>
</evidence>
<organism evidence="13 14">
    <name type="scientific">Peptostreptococcus russellii</name>
    <dbReference type="NCBI Taxonomy" id="215200"/>
    <lineage>
        <taxon>Bacteria</taxon>
        <taxon>Bacillati</taxon>
        <taxon>Bacillota</taxon>
        <taxon>Clostridia</taxon>
        <taxon>Peptostreptococcales</taxon>
        <taxon>Peptostreptococcaceae</taxon>
        <taxon>Peptostreptococcus</taxon>
    </lineage>
</organism>
<protein>
    <recommendedName>
        <fullName evidence="7">Amidophosphoribosyltransferase</fullName>
        <shortName evidence="7">ATase</shortName>
        <ecNumber evidence="7">2.4.2.14</ecNumber>
    </recommendedName>
    <alternativeName>
        <fullName evidence="7">Glutamine phosphoribosylpyrophosphate amidotransferase</fullName>
        <shortName evidence="7">GPATase</shortName>
    </alternativeName>
</protein>
<comment type="similarity">
    <text evidence="2 7 8">In the C-terminal section; belongs to the purine/pyrimidine phosphoribosyltransferase family.</text>
</comment>
<keyword evidence="5 7" id="KW-0658">Purine biosynthesis</keyword>
<dbReference type="GO" id="GO:0051539">
    <property type="term" value="F:4 iron, 4 sulfur cluster binding"/>
    <property type="evidence" value="ECO:0007669"/>
    <property type="project" value="UniProtKB-KW"/>
</dbReference>